<dbReference type="RefSeq" id="WP_263370748.1">
    <property type="nucleotide sequence ID" value="NZ_JAGSYD010000002.1"/>
</dbReference>
<feature type="domain" description="NAD(P)-binding" evidence="1">
    <location>
        <begin position="7"/>
        <end position="91"/>
    </location>
</feature>
<dbReference type="Proteomes" id="UP001596391">
    <property type="component" value="Unassembled WGS sequence"/>
</dbReference>
<proteinExistence type="predicted"/>
<protein>
    <submittedName>
        <fullName evidence="2">SDR family oxidoreductase</fullName>
    </submittedName>
</protein>
<comment type="caution">
    <text evidence="2">The sequence shown here is derived from an EMBL/GenBank/DDBJ whole genome shotgun (WGS) entry which is preliminary data.</text>
</comment>
<sequence>MRVFLTGATGFIGTYLIPELLGAGHQVIGLSRSDEGAAKLQAAGVEVLRGTLEEPQSLVPGVEKADAVIHCAFDHNFATFAANGEKDKKAILTMGEALLGSDRPMLITSGVALGNRGDGKPATEDYTDTIHQSPRQSEYAGLELLEKGVNLGVVRLPQVHDTEKSGLIPYFAAIAKEKGVSGYLTSGATAWSAAHVTDVARLYKLAIERGEKGAIYNAVDESGVSFKEIAEVIGANLKVPVKAIEGEEIASFFGWMAVFAKMDFRATSEITQKKLGWTPTGPDLLSDLKQTKF</sequence>
<dbReference type="Pfam" id="PF13460">
    <property type="entry name" value="NAD_binding_10"/>
    <property type="match status" value="1"/>
</dbReference>
<dbReference type="InterPro" id="IPR016040">
    <property type="entry name" value="NAD(P)-bd_dom"/>
</dbReference>
<organism evidence="2 3">
    <name type="scientific">Granulicella cerasi</name>
    <dbReference type="NCBI Taxonomy" id="741063"/>
    <lineage>
        <taxon>Bacteria</taxon>
        <taxon>Pseudomonadati</taxon>
        <taxon>Acidobacteriota</taxon>
        <taxon>Terriglobia</taxon>
        <taxon>Terriglobales</taxon>
        <taxon>Acidobacteriaceae</taxon>
        <taxon>Granulicella</taxon>
    </lineage>
</organism>
<dbReference type="PANTHER" id="PTHR48079">
    <property type="entry name" value="PROTEIN YEEZ"/>
    <property type="match status" value="1"/>
</dbReference>
<evidence type="ECO:0000313" key="2">
    <source>
        <dbReference type="EMBL" id="MFC6647348.1"/>
    </source>
</evidence>
<accession>A0ABW1ZGQ0</accession>
<dbReference type="Gene3D" id="3.40.50.720">
    <property type="entry name" value="NAD(P)-binding Rossmann-like Domain"/>
    <property type="match status" value="1"/>
</dbReference>
<dbReference type="EMBL" id="JBHSWI010000001">
    <property type="protein sequence ID" value="MFC6647348.1"/>
    <property type="molecule type" value="Genomic_DNA"/>
</dbReference>
<gene>
    <name evidence="2" type="ORF">ACFQBQ_17575</name>
</gene>
<reference evidence="3" key="1">
    <citation type="journal article" date="2019" name="Int. J. Syst. Evol. Microbiol.">
        <title>The Global Catalogue of Microorganisms (GCM) 10K type strain sequencing project: providing services to taxonomists for standard genome sequencing and annotation.</title>
        <authorList>
            <consortium name="The Broad Institute Genomics Platform"/>
            <consortium name="The Broad Institute Genome Sequencing Center for Infectious Disease"/>
            <person name="Wu L."/>
            <person name="Ma J."/>
        </authorList>
    </citation>
    <scope>NUCLEOTIDE SEQUENCE [LARGE SCALE GENOMIC DNA]</scope>
    <source>
        <strain evidence="3">CGMCC 1.16026</strain>
    </source>
</reference>
<evidence type="ECO:0000313" key="3">
    <source>
        <dbReference type="Proteomes" id="UP001596391"/>
    </source>
</evidence>
<dbReference type="InterPro" id="IPR036291">
    <property type="entry name" value="NAD(P)-bd_dom_sf"/>
</dbReference>
<dbReference type="InterPro" id="IPR051783">
    <property type="entry name" value="NAD(P)-dependent_oxidoreduct"/>
</dbReference>
<keyword evidence="3" id="KW-1185">Reference proteome</keyword>
<dbReference type="SUPFAM" id="SSF51735">
    <property type="entry name" value="NAD(P)-binding Rossmann-fold domains"/>
    <property type="match status" value="1"/>
</dbReference>
<name>A0ABW1ZGQ0_9BACT</name>
<dbReference type="PANTHER" id="PTHR48079:SF6">
    <property type="entry name" value="NAD(P)-BINDING DOMAIN-CONTAINING PROTEIN-RELATED"/>
    <property type="match status" value="1"/>
</dbReference>
<dbReference type="CDD" id="cd05262">
    <property type="entry name" value="SDR_a7"/>
    <property type="match status" value="1"/>
</dbReference>
<evidence type="ECO:0000259" key="1">
    <source>
        <dbReference type="Pfam" id="PF13460"/>
    </source>
</evidence>